<protein>
    <submittedName>
        <fullName evidence="1">Uncharacterized protein</fullName>
    </submittedName>
</protein>
<proteinExistence type="predicted"/>
<dbReference type="Proteomes" id="UP000054324">
    <property type="component" value="Unassembled WGS sequence"/>
</dbReference>
<sequence length="112" mass="13091">MENSDYTEVPLLLKVFLGCCFAKKMLFLLYPTASAALPLEEAPAPTSTFDIDTNWLIVGMQTDRHQEGYHRRRQYHLGWWRNICDLYNFTLLDVEKQLIYAEKGVTKTYSHV</sequence>
<dbReference type="AlphaFoldDB" id="A0A074ZB63"/>
<dbReference type="EMBL" id="KL596806">
    <property type="protein sequence ID" value="KER24536.1"/>
    <property type="molecule type" value="Genomic_DNA"/>
</dbReference>
<organism evidence="1 2">
    <name type="scientific">Opisthorchis viverrini</name>
    <name type="common">Southeast Asian liver fluke</name>
    <dbReference type="NCBI Taxonomy" id="6198"/>
    <lineage>
        <taxon>Eukaryota</taxon>
        <taxon>Metazoa</taxon>
        <taxon>Spiralia</taxon>
        <taxon>Lophotrochozoa</taxon>
        <taxon>Platyhelminthes</taxon>
        <taxon>Trematoda</taxon>
        <taxon>Digenea</taxon>
        <taxon>Opisthorchiida</taxon>
        <taxon>Opisthorchiata</taxon>
        <taxon>Opisthorchiidae</taxon>
        <taxon>Opisthorchis</taxon>
    </lineage>
</organism>
<evidence type="ECO:0000313" key="1">
    <source>
        <dbReference type="EMBL" id="KER24536.1"/>
    </source>
</evidence>
<dbReference type="KEGG" id="ovi:T265_07806"/>
<dbReference type="CTD" id="20321985"/>
<keyword evidence="2" id="KW-1185">Reference proteome</keyword>
<evidence type="ECO:0000313" key="2">
    <source>
        <dbReference type="Proteomes" id="UP000054324"/>
    </source>
</evidence>
<reference evidence="1 2" key="1">
    <citation type="submission" date="2013-11" db="EMBL/GenBank/DDBJ databases">
        <title>Opisthorchis viverrini - life in the bile duct.</title>
        <authorList>
            <person name="Young N.D."/>
            <person name="Nagarajan N."/>
            <person name="Lin S.J."/>
            <person name="Korhonen P.K."/>
            <person name="Jex A.R."/>
            <person name="Hall R.S."/>
            <person name="Safavi-Hemami H."/>
            <person name="Kaewkong W."/>
            <person name="Bertrand D."/>
            <person name="Gao S."/>
            <person name="Seet Q."/>
            <person name="Wongkham S."/>
            <person name="Teh B.T."/>
            <person name="Wongkham C."/>
            <person name="Intapan P.M."/>
            <person name="Maleewong W."/>
            <person name="Yang X."/>
            <person name="Hu M."/>
            <person name="Wang Z."/>
            <person name="Hofmann A."/>
            <person name="Sternberg P.W."/>
            <person name="Tan P."/>
            <person name="Wang J."/>
            <person name="Gasser R.B."/>
        </authorList>
    </citation>
    <scope>NUCLEOTIDE SEQUENCE [LARGE SCALE GENOMIC DNA]</scope>
</reference>
<gene>
    <name evidence="1" type="ORF">T265_07806</name>
</gene>
<accession>A0A074ZB63</accession>
<name>A0A074ZB63_OPIVI</name>
<dbReference type="GeneID" id="20321985"/>
<dbReference type="RefSeq" id="XP_009171699.1">
    <property type="nucleotide sequence ID" value="XM_009173435.1"/>
</dbReference>